<keyword evidence="1" id="KW-0677">Repeat</keyword>
<dbReference type="PANTHER" id="PTHR24198">
    <property type="entry name" value="ANKYRIN REPEAT AND PROTEIN KINASE DOMAIN-CONTAINING PROTEIN"/>
    <property type="match status" value="1"/>
</dbReference>
<dbReference type="PRINTS" id="PR01415">
    <property type="entry name" value="ANKYRIN"/>
</dbReference>
<reference evidence="4 5" key="1">
    <citation type="journal article" date="2008" name="Appl. Environ. Microbiol.">
        <title>Genomic insights into Mn(II) oxidation by the marine alphaproteobacterium Aurantimonas sp. strain SI85-9A1.</title>
        <authorList>
            <person name="Dick G.J."/>
            <person name="Podell S."/>
            <person name="Johnson H.A."/>
            <person name="Rivera-Espinoza Y."/>
            <person name="Bernier-Latmani R."/>
            <person name="McCarthy J.K."/>
            <person name="Torpey J.W."/>
            <person name="Clement B.G."/>
            <person name="Gaasterland T."/>
            <person name="Tebo B.M."/>
        </authorList>
    </citation>
    <scope>NUCLEOTIDE SEQUENCE [LARGE SCALE GENOMIC DNA]</scope>
    <source>
        <strain evidence="4 5">SI85-9A1</strain>
    </source>
</reference>
<sequence length="179" mass="18693">MQDEANGPAPQFDEETLALAAMVFQAARGGDAVAMADFLDKGLPPNLRNEKGDSLLMLASYHGHVELTELLLKRGADPSLVNDRGQTPLAGAAFKGEAGIARLLLDHGAAINGSGPDGRTPLMMAAMFNRTEMVDYFLERGADLNARAADGVDALGAARAMGAQETAAQLERLMAAKAG</sequence>
<dbReference type="InterPro" id="IPR036770">
    <property type="entry name" value="Ankyrin_rpt-contain_sf"/>
</dbReference>
<evidence type="ECO:0000313" key="4">
    <source>
        <dbReference type="EMBL" id="EAS48619.1"/>
    </source>
</evidence>
<proteinExistence type="predicted"/>
<dbReference type="BioCyc" id="AURANTIMONAS:SI859A1_01103-MONOMER"/>
<comment type="caution">
    <text evidence="4">The sequence shown here is derived from an EMBL/GenBank/DDBJ whole genome shotgun (WGS) entry which is preliminary data.</text>
</comment>
<feature type="repeat" description="ANK" evidence="3">
    <location>
        <begin position="117"/>
        <end position="149"/>
    </location>
</feature>
<evidence type="ECO:0000313" key="5">
    <source>
        <dbReference type="Proteomes" id="UP000000321"/>
    </source>
</evidence>
<dbReference type="Proteomes" id="UP000000321">
    <property type="component" value="Unassembled WGS sequence"/>
</dbReference>
<gene>
    <name evidence="4" type="ORF">SI859A1_01103</name>
</gene>
<accession>Q1YEH2</accession>
<organism evidence="4 5">
    <name type="scientific">Aurantimonas manganoxydans (strain ATCC BAA-1229 / DSM 21871 / SI85-9A1)</name>
    <dbReference type="NCBI Taxonomy" id="287752"/>
    <lineage>
        <taxon>Bacteria</taxon>
        <taxon>Pseudomonadati</taxon>
        <taxon>Pseudomonadota</taxon>
        <taxon>Alphaproteobacteria</taxon>
        <taxon>Hyphomicrobiales</taxon>
        <taxon>Aurantimonadaceae</taxon>
        <taxon>Aurantimonas</taxon>
    </lineage>
</organism>
<dbReference type="EMBL" id="AAPJ01000008">
    <property type="protein sequence ID" value="EAS48619.1"/>
    <property type="molecule type" value="Genomic_DNA"/>
</dbReference>
<dbReference type="Pfam" id="PF12796">
    <property type="entry name" value="Ank_2"/>
    <property type="match status" value="1"/>
</dbReference>
<keyword evidence="5" id="KW-1185">Reference proteome</keyword>
<evidence type="ECO:0000256" key="1">
    <source>
        <dbReference type="ARBA" id="ARBA00022737"/>
    </source>
</evidence>
<protein>
    <submittedName>
        <fullName evidence="4">Ankyrin domain protein</fullName>
    </submittedName>
</protein>
<dbReference type="AlphaFoldDB" id="Q1YEH2"/>
<dbReference type="InterPro" id="IPR002110">
    <property type="entry name" value="Ankyrin_rpt"/>
</dbReference>
<evidence type="ECO:0000256" key="3">
    <source>
        <dbReference type="PROSITE-ProRule" id="PRU00023"/>
    </source>
</evidence>
<dbReference type="SUPFAM" id="SSF48403">
    <property type="entry name" value="Ankyrin repeat"/>
    <property type="match status" value="1"/>
</dbReference>
<dbReference type="PROSITE" id="PS50088">
    <property type="entry name" value="ANK_REPEAT"/>
    <property type="match status" value="3"/>
</dbReference>
<dbReference type="GO" id="GO:0005737">
    <property type="term" value="C:cytoplasm"/>
    <property type="evidence" value="ECO:0007669"/>
    <property type="project" value="TreeGrafter"/>
</dbReference>
<dbReference type="HOGENOM" id="CLU_000134_18_1_5"/>
<evidence type="ECO:0000256" key="2">
    <source>
        <dbReference type="ARBA" id="ARBA00023043"/>
    </source>
</evidence>
<feature type="repeat" description="ANK" evidence="3">
    <location>
        <begin position="51"/>
        <end position="83"/>
    </location>
</feature>
<dbReference type="OrthoDB" id="671583at2"/>
<dbReference type="Gene3D" id="1.25.40.20">
    <property type="entry name" value="Ankyrin repeat-containing domain"/>
    <property type="match status" value="1"/>
</dbReference>
<dbReference type="RefSeq" id="WP_009208965.1">
    <property type="nucleotide sequence ID" value="NZ_BBWP01000022.1"/>
</dbReference>
<dbReference type="PROSITE" id="PS50297">
    <property type="entry name" value="ANK_REP_REGION"/>
    <property type="match status" value="3"/>
</dbReference>
<keyword evidence="2 3" id="KW-0040">ANK repeat</keyword>
<name>Q1YEH2_AURMS</name>
<feature type="repeat" description="ANK" evidence="3">
    <location>
        <begin position="84"/>
        <end position="116"/>
    </location>
</feature>
<dbReference type="SMART" id="SM00248">
    <property type="entry name" value="ANK"/>
    <property type="match status" value="3"/>
</dbReference>
<dbReference type="PANTHER" id="PTHR24198:SF165">
    <property type="entry name" value="ANKYRIN REPEAT-CONTAINING PROTEIN-RELATED"/>
    <property type="match status" value="1"/>
</dbReference>